<protein>
    <recommendedName>
        <fullName evidence="1">Phage terminase large subunit N-terminal domain-containing protein</fullName>
    </recommendedName>
</protein>
<evidence type="ECO:0000259" key="1">
    <source>
        <dbReference type="Pfam" id="PF04466"/>
    </source>
</evidence>
<gene>
    <name evidence="2" type="ORF">F0460_09415</name>
</gene>
<proteinExistence type="predicted"/>
<dbReference type="EMBL" id="VWSG01000006">
    <property type="protein sequence ID" value="KAA5534316.1"/>
    <property type="molecule type" value="Genomic_DNA"/>
</dbReference>
<dbReference type="InterPro" id="IPR027417">
    <property type="entry name" value="P-loop_NTPase"/>
</dbReference>
<sequence length="446" mass="51338">MSKKDEKKKQFLITPKQKLALNYMQDSTTSEILLSGSAGSAKSIIAQFWGLKMCLKYEGFRLAIVRKNITDTLNTVIKSLDEVMELQNIPASVYKFDRGTSTLKFENGSEIILINGAVLPSDRNNQLARLGSLQVSAVIYDETNQIEYFFYEIMNTRIRFIPPSMANIDYVFKSIAITNPDINSWLYSYFWQPYVKGELPDYMAVIHSTLEENPHLSEAYKKRMRNLKEPQRSRLYLGKWVGQSNQQLIEPRQLNNLFKPLNKDLFKPTHISADIARMGDDKTVYIVWSNLTVVDIITKSKQDTQQTVNDLKALLKKYNLPNHKLICDKDNIGSVVTDFIRGSVGIHNNAVPINRENYQNIKTQLYYKFAELVDDISIICDLATQEQIKKEFNAIQRIISDGDDKFKITSKKDIRASINASPDYCDALVYGLYFKLQNNVGEWYIY</sequence>
<dbReference type="AlphaFoldDB" id="A0A5M6CH52"/>
<reference evidence="2 3" key="1">
    <citation type="submission" date="2019-09" db="EMBL/GenBank/DDBJ databases">
        <title>Genome sequence and assembly of Flavobacterium sp.</title>
        <authorList>
            <person name="Chhetri G."/>
        </authorList>
    </citation>
    <scope>NUCLEOTIDE SEQUENCE [LARGE SCALE GENOMIC DNA]</scope>
    <source>
        <strain evidence="2 3">SNL9</strain>
    </source>
</reference>
<evidence type="ECO:0000313" key="3">
    <source>
        <dbReference type="Proteomes" id="UP000325141"/>
    </source>
</evidence>
<dbReference type="Pfam" id="PF04466">
    <property type="entry name" value="Terminase_3"/>
    <property type="match status" value="1"/>
</dbReference>
<dbReference type="Proteomes" id="UP000325141">
    <property type="component" value="Unassembled WGS sequence"/>
</dbReference>
<dbReference type="InterPro" id="IPR035412">
    <property type="entry name" value="Terminase_L_N"/>
</dbReference>
<name>A0A5M6CH52_9FLAO</name>
<keyword evidence="3" id="KW-1185">Reference proteome</keyword>
<organism evidence="2 3">
    <name type="scientific">Paenimyroides baculatum</name>
    <dbReference type="NCBI Taxonomy" id="2608000"/>
    <lineage>
        <taxon>Bacteria</taxon>
        <taxon>Pseudomonadati</taxon>
        <taxon>Bacteroidota</taxon>
        <taxon>Flavobacteriia</taxon>
        <taxon>Flavobacteriales</taxon>
        <taxon>Flavobacteriaceae</taxon>
        <taxon>Paenimyroides</taxon>
    </lineage>
</organism>
<feature type="domain" description="Phage terminase large subunit N-terminal" evidence="1">
    <location>
        <begin position="33"/>
        <end position="231"/>
    </location>
</feature>
<accession>A0A5M6CH52</accession>
<dbReference type="RefSeq" id="WP_150012560.1">
    <property type="nucleotide sequence ID" value="NZ_VWSG01000006.1"/>
</dbReference>
<evidence type="ECO:0000313" key="2">
    <source>
        <dbReference type="EMBL" id="KAA5534316.1"/>
    </source>
</evidence>
<dbReference type="Gene3D" id="3.30.420.240">
    <property type="match status" value="1"/>
</dbReference>
<comment type="caution">
    <text evidence="2">The sequence shown here is derived from an EMBL/GenBank/DDBJ whole genome shotgun (WGS) entry which is preliminary data.</text>
</comment>
<dbReference type="Gene3D" id="3.40.50.300">
    <property type="entry name" value="P-loop containing nucleotide triphosphate hydrolases"/>
    <property type="match status" value="1"/>
</dbReference>